<accession>A0A7S2CN77</accession>
<dbReference type="InterPro" id="IPR050410">
    <property type="entry name" value="CCR4/nocturin_mRNA_transcr"/>
</dbReference>
<dbReference type="PANTHER" id="PTHR12121">
    <property type="entry name" value="CARBON CATABOLITE REPRESSOR PROTEIN 4"/>
    <property type="match status" value="1"/>
</dbReference>
<dbReference type="AlphaFoldDB" id="A0A7S2CN77"/>
<evidence type="ECO:0000313" key="2">
    <source>
        <dbReference type="EMBL" id="CAD9430406.1"/>
    </source>
</evidence>
<proteinExistence type="predicted"/>
<feature type="domain" description="Endonuclease/exonuclease/phosphatase" evidence="1">
    <location>
        <begin position="48"/>
        <end position="316"/>
    </location>
</feature>
<dbReference type="PANTHER" id="PTHR12121:SF31">
    <property type="entry name" value="FAMILY PROTEIN, PUTATIVE, EXPRESSED-RELATED"/>
    <property type="match status" value="1"/>
</dbReference>
<sequence length="337" mass="37481">MNSQPFRGCAVEMPGLQSIVVERPEMSGCYDRNSSNRHAGRGQTLRVATWNLLAPPYFRVGGGKRESAFPGRWKSRLAEQVRVVQRLDADVVLLQEFWFDEPQVFEFWRSHFSADYAFFGSQRTRSKADGVLTMVRHAWLDADTFEMRTISFDDWGDRVANVLQLGKSLPTIVNTHFTFPHGNAHDTVMRTAQARKLSEYLLTSWPGEGSGSTIVIGGDLNGDINDPACRLLHEKGFTPHTRDPFVSHVSHRGDHMGCDFVMVYSPLEAPCEERGGGILASDAEGGEGKPCRLAFEAHDLVGRIEEIGSDAWSSDHLAVTAQFRTSLTAAHSPSHHP</sequence>
<dbReference type="InterPro" id="IPR036691">
    <property type="entry name" value="Endo/exonu/phosph_ase_sf"/>
</dbReference>
<organism evidence="2">
    <name type="scientific">Octactis speculum</name>
    <dbReference type="NCBI Taxonomy" id="3111310"/>
    <lineage>
        <taxon>Eukaryota</taxon>
        <taxon>Sar</taxon>
        <taxon>Stramenopiles</taxon>
        <taxon>Ochrophyta</taxon>
        <taxon>Dictyochophyceae</taxon>
        <taxon>Dictyochales</taxon>
        <taxon>Dictyochaceae</taxon>
        <taxon>Octactis</taxon>
    </lineage>
</organism>
<dbReference type="Gene3D" id="3.60.10.10">
    <property type="entry name" value="Endonuclease/exonuclease/phosphatase"/>
    <property type="match status" value="1"/>
</dbReference>
<dbReference type="GO" id="GO:0000175">
    <property type="term" value="F:3'-5'-RNA exonuclease activity"/>
    <property type="evidence" value="ECO:0007669"/>
    <property type="project" value="TreeGrafter"/>
</dbReference>
<protein>
    <recommendedName>
        <fullName evidence="1">Endonuclease/exonuclease/phosphatase domain-containing protein</fullName>
    </recommendedName>
</protein>
<dbReference type="InterPro" id="IPR005135">
    <property type="entry name" value="Endo/exonuclease/phosphatase"/>
</dbReference>
<reference evidence="2" key="1">
    <citation type="submission" date="2021-01" db="EMBL/GenBank/DDBJ databases">
        <authorList>
            <person name="Corre E."/>
            <person name="Pelletier E."/>
            <person name="Niang G."/>
            <person name="Scheremetjew M."/>
            <person name="Finn R."/>
            <person name="Kale V."/>
            <person name="Holt S."/>
            <person name="Cochrane G."/>
            <person name="Meng A."/>
            <person name="Brown T."/>
            <person name="Cohen L."/>
        </authorList>
    </citation>
    <scope>NUCLEOTIDE SEQUENCE</scope>
    <source>
        <strain evidence="2">CCMP1381</strain>
    </source>
</reference>
<dbReference type="SUPFAM" id="SSF56219">
    <property type="entry name" value="DNase I-like"/>
    <property type="match status" value="1"/>
</dbReference>
<dbReference type="Pfam" id="PF03372">
    <property type="entry name" value="Exo_endo_phos"/>
    <property type="match status" value="1"/>
</dbReference>
<name>A0A7S2CN77_9STRA</name>
<dbReference type="EMBL" id="HBGS01031099">
    <property type="protein sequence ID" value="CAD9430406.1"/>
    <property type="molecule type" value="Transcribed_RNA"/>
</dbReference>
<gene>
    <name evidence="2" type="ORF">DSPE1174_LOCUS15873</name>
</gene>
<evidence type="ECO:0000259" key="1">
    <source>
        <dbReference type="Pfam" id="PF03372"/>
    </source>
</evidence>